<dbReference type="HOGENOM" id="CLU_3188119_0_0_10"/>
<dbReference type="STRING" id="313595.P700755_003300"/>
<evidence type="ECO:0000313" key="2">
    <source>
        <dbReference type="Proteomes" id="UP000008514"/>
    </source>
</evidence>
<reference evidence="1" key="2">
    <citation type="submission" date="2012-09" db="EMBL/GenBank/DDBJ databases">
        <title>The complete sequence of Psychroflexus torquis an extreme psychrophile from sea-ice that is stimulated by light.</title>
        <authorList>
            <person name="Feng S."/>
            <person name="Powell S.M."/>
            <person name="Bowman J.P."/>
        </authorList>
    </citation>
    <scope>NUCLEOTIDE SEQUENCE [LARGE SCALE GENOMIC DNA]</scope>
    <source>
        <strain evidence="1">ATCC 700755</strain>
    </source>
</reference>
<protein>
    <submittedName>
        <fullName evidence="1">Uncharacterized protein</fullName>
    </submittedName>
</protein>
<dbReference type="KEGG" id="ptq:P700755_003300"/>
<dbReference type="EMBL" id="CP003879">
    <property type="protein sequence ID" value="AFU69944.1"/>
    <property type="molecule type" value="Genomic_DNA"/>
</dbReference>
<sequence length="46" mass="5253">MVIMTTDTKKNDLPTMAKKHRGFFGGKLEVSIENCQTKILITKKEK</sequence>
<organism evidence="1 2">
    <name type="scientific">Psychroflexus torquis (strain ATCC 700755 / CIP 106069 / ACAM 623)</name>
    <dbReference type="NCBI Taxonomy" id="313595"/>
    <lineage>
        <taxon>Bacteria</taxon>
        <taxon>Pseudomonadati</taxon>
        <taxon>Bacteroidota</taxon>
        <taxon>Flavobacteriia</taxon>
        <taxon>Flavobacteriales</taxon>
        <taxon>Flavobacteriaceae</taxon>
        <taxon>Psychroflexus</taxon>
    </lineage>
</organism>
<gene>
    <name evidence="1" type="ordered locus">P700755_003300</name>
</gene>
<dbReference type="Proteomes" id="UP000008514">
    <property type="component" value="Chromosome"/>
</dbReference>
<accession>K4IHW6</accession>
<evidence type="ECO:0000313" key="1">
    <source>
        <dbReference type="EMBL" id="AFU69944.1"/>
    </source>
</evidence>
<keyword evidence="2" id="KW-1185">Reference proteome</keyword>
<proteinExistence type="predicted"/>
<reference evidence="1" key="1">
    <citation type="submission" date="2006-03" db="EMBL/GenBank/DDBJ databases">
        <authorList>
            <person name="Bowman J."/>
            <person name="Ferriera S."/>
            <person name="Johnson J."/>
            <person name="Kravitz S."/>
            <person name="Halpern A."/>
            <person name="Remington K."/>
            <person name="Beeson K."/>
            <person name="Tran B."/>
            <person name="Rogers Y.-H."/>
            <person name="Friedman R."/>
            <person name="Venter J.C."/>
        </authorList>
    </citation>
    <scope>NUCLEOTIDE SEQUENCE [LARGE SCALE GENOMIC DNA]</scope>
    <source>
        <strain evidence="1">ATCC 700755</strain>
    </source>
</reference>
<dbReference type="AlphaFoldDB" id="K4IHW6"/>
<name>K4IHW6_PSYTT</name>